<dbReference type="RefSeq" id="WP_316665600.1">
    <property type="nucleotide sequence ID" value="NZ_CATZBU010000004.1"/>
</dbReference>
<keyword evidence="2" id="KW-0812">Transmembrane</keyword>
<feature type="compositionally biased region" description="Basic and acidic residues" evidence="1">
    <location>
        <begin position="143"/>
        <end position="162"/>
    </location>
</feature>
<keyword evidence="2" id="KW-0472">Membrane</keyword>
<organism evidence="3 4">
    <name type="scientific">Ralstonia psammae</name>
    <dbReference type="NCBI Taxonomy" id="3058598"/>
    <lineage>
        <taxon>Bacteria</taxon>
        <taxon>Pseudomonadati</taxon>
        <taxon>Pseudomonadota</taxon>
        <taxon>Betaproteobacteria</taxon>
        <taxon>Burkholderiales</taxon>
        <taxon>Burkholderiaceae</taxon>
        <taxon>Ralstonia</taxon>
    </lineage>
</organism>
<evidence type="ECO:0008006" key="5">
    <source>
        <dbReference type="Google" id="ProtNLM"/>
    </source>
</evidence>
<reference evidence="3 4" key="1">
    <citation type="submission" date="2023-07" db="EMBL/GenBank/DDBJ databases">
        <authorList>
            <person name="Peeters C."/>
        </authorList>
    </citation>
    <scope>NUCLEOTIDE SEQUENCE [LARGE SCALE GENOMIC DNA]</scope>
    <source>
        <strain evidence="3 4">LMG 19083</strain>
    </source>
</reference>
<evidence type="ECO:0000256" key="1">
    <source>
        <dbReference type="SAM" id="MobiDB-lite"/>
    </source>
</evidence>
<evidence type="ECO:0000256" key="2">
    <source>
        <dbReference type="SAM" id="Phobius"/>
    </source>
</evidence>
<comment type="caution">
    <text evidence="3">The sequence shown here is derived from an EMBL/GenBank/DDBJ whole genome shotgun (WGS) entry which is preliminary data.</text>
</comment>
<protein>
    <recommendedName>
        <fullName evidence="5">DUF304 domain-containing protein</fullName>
    </recommendedName>
</protein>
<keyword evidence="2" id="KW-1133">Transmembrane helix</keyword>
<dbReference type="EMBL" id="CATZBU010000004">
    <property type="protein sequence ID" value="CAJ0790892.1"/>
    <property type="molecule type" value="Genomic_DNA"/>
</dbReference>
<name>A0ABM9JDT7_9RALS</name>
<sequence length="162" mass="17933">MNPSAGSEATLLLEAPYEPKFWKGLAAGIALSVSESLLIFVATHDRSAPLAIRGILWCIVVALVFPLVTFWAMFVVTSLVYRTLKLTTAEISVPTGFSPRNTVVPLRDIKRVSVRLTGDRRSLDIFHSVGRLGIAESWLPSSEAREKGEDDRKILDRRAGRR</sequence>
<keyword evidence="4" id="KW-1185">Reference proteome</keyword>
<feature type="transmembrane region" description="Helical" evidence="2">
    <location>
        <begin position="54"/>
        <end position="81"/>
    </location>
</feature>
<evidence type="ECO:0000313" key="3">
    <source>
        <dbReference type="EMBL" id="CAJ0790892.1"/>
    </source>
</evidence>
<feature type="transmembrane region" description="Helical" evidence="2">
    <location>
        <begin position="21"/>
        <end position="42"/>
    </location>
</feature>
<gene>
    <name evidence="3" type="ORF">LMG19083_02071</name>
</gene>
<feature type="region of interest" description="Disordered" evidence="1">
    <location>
        <begin position="142"/>
        <end position="162"/>
    </location>
</feature>
<dbReference type="Proteomes" id="UP001189813">
    <property type="component" value="Unassembled WGS sequence"/>
</dbReference>
<proteinExistence type="predicted"/>
<evidence type="ECO:0000313" key="4">
    <source>
        <dbReference type="Proteomes" id="UP001189813"/>
    </source>
</evidence>
<accession>A0ABM9JDT7</accession>